<dbReference type="InterPro" id="IPR022357">
    <property type="entry name" value="MIP_CS"/>
</dbReference>
<evidence type="ECO:0000313" key="10">
    <source>
        <dbReference type="RefSeq" id="XP_010259185.1"/>
    </source>
</evidence>
<comment type="similarity">
    <text evidence="7">Belongs to the MIP/aquaporin (TC 1.A.8) family. TIP (TC 1.A.8.10) subfamily.</text>
</comment>
<dbReference type="InterPro" id="IPR023271">
    <property type="entry name" value="Aquaporin-like"/>
</dbReference>
<dbReference type="OMA" id="YEAMVGY"/>
<evidence type="ECO:0000256" key="6">
    <source>
        <dbReference type="ARBA" id="ARBA00023136"/>
    </source>
</evidence>
<dbReference type="eggNOG" id="KOG0223">
    <property type="taxonomic scope" value="Eukaryota"/>
</dbReference>
<keyword evidence="5" id="KW-1133">Transmembrane helix</keyword>
<reference evidence="10" key="1">
    <citation type="submission" date="2025-08" db="UniProtKB">
        <authorList>
            <consortium name="RefSeq"/>
        </authorList>
    </citation>
    <scope>IDENTIFICATION</scope>
</reference>
<gene>
    <name evidence="10" type="primary">LOC104598703</name>
</gene>
<name>A0A1U8ABU8_NELNU</name>
<dbReference type="GO" id="GO:0015250">
    <property type="term" value="F:water channel activity"/>
    <property type="evidence" value="ECO:0000318"/>
    <property type="project" value="GO_Central"/>
</dbReference>
<protein>
    <submittedName>
        <fullName evidence="10">Probable aquaporin TIP5-1</fullName>
    </submittedName>
</protein>
<proteinExistence type="inferred from homology"/>
<evidence type="ECO:0000256" key="1">
    <source>
        <dbReference type="ARBA" id="ARBA00004141"/>
    </source>
</evidence>
<accession>A0A1U8ABU8</accession>
<evidence type="ECO:0000256" key="4">
    <source>
        <dbReference type="ARBA" id="ARBA00022737"/>
    </source>
</evidence>
<dbReference type="Proteomes" id="UP000189703">
    <property type="component" value="Unplaced"/>
</dbReference>
<dbReference type="GeneID" id="104598703"/>
<dbReference type="CDD" id="cd00333">
    <property type="entry name" value="MIP"/>
    <property type="match status" value="1"/>
</dbReference>
<evidence type="ECO:0000256" key="5">
    <source>
        <dbReference type="ARBA" id="ARBA00022989"/>
    </source>
</evidence>
<dbReference type="FunFam" id="1.20.1080.10:FF:000017">
    <property type="entry name" value="Probable aquaporin TIP5-1"/>
    <property type="match status" value="1"/>
</dbReference>
<dbReference type="GO" id="GO:0016020">
    <property type="term" value="C:membrane"/>
    <property type="evidence" value="ECO:0000318"/>
    <property type="project" value="GO_Central"/>
</dbReference>
<evidence type="ECO:0000256" key="2">
    <source>
        <dbReference type="ARBA" id="ARBA00022448"/>
    </source>
</evidence>
<sequence length="257" mass="26247">MASTMLGACLRQSVTPAALRSYLAEFISTFLFIFASVGSSMSSRKLMPDASSSPSALVAIAVANAFALSSTVYISANISGGHVNPAVTFGMAVCGRISVLTAMFYWVAQLLASTMACLLLRVATAGQAIPNHAIAEEMTGFGGAVVESVITFALVYTVYAAGDPRRGSFGVIGPVAIGLVVGANVLAAGPFTGGSMNPVCSFGSALISGNFKNQGVYWVGPLIGAAIAGLVYDNVMFPPQLPSDSSHGVVEVVVGYN</sequence>
<dbReference type="PANTHER" id="PTHR45665:SF27">
    <property type="entry name" value="AQUAPORIN TIP5-1-RELATED"/>
    <property type="match status" value="1"/>
</dbReference>
<evidence type="ECO:0000256" key="3">
    <source>
        <dbReference type="ARBA" id="ARBA00022692"/>
    </source>
</evidence>
<keyword evidence="6" id="KW-0472">Membrane</keyword>
<organism evidence="9 10">
    <name type="scientific">Nelumbo nucifera</name>
    <name type="common">Sacred lotus</name>
    <dbReference type="NCBI Taxonomy" id="4432"/>
    <lineage>
        <taxon>Eukaryota</taxon>
        <taxon>Viridiplantae</taxon>
        <taxon>Streptophyta</taxon>
        <taxon>Embryophyta</taxon>
        <taxon>Tracheophyta</taxon>
        <taxon>Spermatophyta</taxon>
        <taxon>Magnoliopsida</taxon>
        <taxon>Proteales</taxon>
        <taxon>Nelumbonaceae</taxon>
        <taxon>Nelumbo</taxon>
    </lineage>
</organism>
<keyword evidence="9" id="KW-1185">Reference proteome</keyword>
<evidence type="ECO:0000313" key="9">
    <source>
        <dbReference type="Proteomes" id="UP000189703"/>
    </source>
</evidence>
<dbReference type="PROSITE" id="PS00221">
    <property type="entry name" value="MIP"/>
    <property type="match status" value="1"/>
</dbReference>
<dbReference type="OrthoDB" id="3222at2759"/>
<dbReference type="InterPro" id="IPR034294">
    <property type="entry name" value="Aquaporin_transptr"/>
</dbReference>
<dbReference type="KEGG" id="nnu:104598703"/>
<comment type="subcellular location">
    <subcellularLocation>
        <location evidence="1">Membrane</location>
        <topology evidence="1">Multi-pass membrane protein</topology>
    </subcellularLocation>
</comment>
<dbReference type="Pfam" id="PF00230">
    <property type="entry name" value="MIP"/>
    <property type="match status" value="1"/>
</dbReference>
<dbReference type="SUPFAM" id="SSF81338">
    <property type="entry name" value="Aquaporin-like"/>
    <property type="match status" value="1"/>
</dbReference>
<evidence type="ECO:0000256" key="7">
    <source>
        <dbReference type="ARBA" id="ARBA00038477"/>
    </source>
</evidence>
<dbReference type="RefSeq" id="XP_010259185.1">
    <property type="nucleotide sequence ID" value="XM_010260883.1"/>
</dbReference>
<dbReference type="PRINTS" id="PR00783">
    <property type="entry name" value="MINTRINSICP"/>
</dbReference>
<keyword evidence="4" id="KW-0677">Repeat</keyword>
<dbReference type="InterPro" id="IPR000425">
    <property type="entry name" value="MIP"/>
</dbReference>
<dbReference type="PANTHER" id="PTHR45665">
    <property type="entry name" value="AQUAPORIN-8"/>
    <property type="match status" value="1"/>
</dbReference>
<evidence type="ECO:0000256" key="8">
    <source>
        <dbReference type="RuleBase" id="RU000477"/>
    </source>
</evidence>
<dbReference type="AlphaFoldDB" id="A0A1U8ABU8"/>
<dbReference type="STRING" id="4432.A0A1U8ABU8"/>
<keyword evidence="3 8" id="KW-0812">Transmembrane</keyword>
<dbReference type="FunCoup" id="A0A1U8ABU8">
    <property type="interactions" value="347"/>
</dbReference>
<dbReference type="GO" id="GO:0006833">
    <property type="term" value="P:water transport"/>
    <property type="evidence" value="ECO:0000318"/>
    <property type="project" value="GO_Central"/>
</dbReference>
<keyword evidence="2 8" id="KW-0813">Transport</keyword>
<dbReference type="Gene3D" id="1.20.1080.10">
    <property type="entry name" value="Glycerol uptake facilitator protein"/>
    <property type="match status" value="1"/>
</dbReference>